<keyword evidence="8" id="KW-0732">Signal</keyword>
<dbReference type="InterPro" id="IPR023232">
    <property type="entry name" value="Glyco_hydro_2_AS"/>
</dbReference>
<evidence type="ECO:0000256" key="8">
    <source>
        <dbReference type="SAM" id="SignalP"/>
    </source>
</evidence>
<dbReference type="Gene3D" id="2.60.120.260">
    <property type="entry name" value="Galactose-binding domain-like"/>
    <property type="match status" value="1"/>
</dbReference>
<dbReference type="InterPro" id="IPR006104">
    <property type="entry name" value="Glyco_hydro_2_N"/>
</dbReference>
<evidence type="ECO:0000256" key="3">
    <source>
        <dbReference type="ARBA" id="ARBA00012756"/>
    </source>
</evidence>
<dbReference type="SMART" id="SM01038">
    <property type="entry name" value="Bgal_small_N"/>
    <property type="match status" value="1"/>
</dbReference>
<dbReference type="Pfam" id="PF02836">
    <property type="entry name" value="Glyco_hydro_2_C"/>
    <property type="match status" value="1"/>
</dbReference>
<dbReference type="InterPro" id="IPR006103">
    <property type="entry name" value="Glyco_hydro_2_cat"/>
</dbReference>
<evidence type="ECO:0000256" key="5">
    <source>
        <dbReference type="ARBA" id="ARBA00023295"/>
    </source>
</evidence>
<reference evidence="10" key="1">
    <citation type="submission" date="2022-06" db="EMBL/GenBank/DDBJ databases">
        <title>Aeoliella straminimaris, a novel planctomycete from sediments.</title>
        <authorList>
            <person name="Vitorino I.R."/>
            <person name="Lage O.M."/>
        </authorList>
    </citation>
    <scope>NUCLEOTIDE SEQUENCE</scope>
    <source>
        <strain evidence="10">ICT_H6.2</strain>
    </source>
</reference>
<dbReference type="RefSeq" id="WP_252850402.1">
    <property type="nucleotide sequence ID" value="NZ_JAMXLR010000003.1"/>
</dbReference>
<proteinExistence type="inferred from homology"/>
<feature type="chain" id="PRO_5040731995" description="Beta-galactosidase" evidence="8">
    <location>
        <begin position="25"/>
        <end position="1046"/>
    </location>
</feature>
<dbReference type="InterPro" id="IPR008979">
    <property type="entry name" value="Galactose-bd-like_sf"/>
</dbReference>
<dbReference type="Gene3D" id="2.70.98.10">
    <property type="match status" value="1"/>
</dbReference>
<keyword evidence="5 7" id="KW-0326">Glycosidase</keyword>
<dbReference type="PANTHER" id="PTHR46323:SF2">
    <property type="entry name" value="BETA-GALACTOSIDASE"/>
    <property type="match status" value="1"/>
</dbReference>
<dbReference type="EMBL" id="JAMXLR010000003">
    <property type="protein sequence ID" value="MCO6042300.1"/>
    <property type="molecule type" value="Genomic_DNA"/>
</dbReference>
<comment type="similarity">
    <text evidence="2 7">Belongs to the glycosyl hydrolase 2 family.</text>
</comment>
<dbReference type="SUPFAM" id="SSF49303">
    <property type="entry name" value="beta-Galactosidase/glucuronidase domain"/>
    <property type="match status" value="2"/>
</dbReference>
<dbReference type="GO" id="GO:0005990">
    <property type="term" value="P:lactose catabolic process"/>
    <property type="evidence" value="ECO:0007669"/>
    <property type="project" value="TreeGrafter"/>
</dbReference>
<dbReference type="PROSITE" id="PS00608">
    <property type="entry name" value="GLYCOSYL_HYDROL_F2_2"/>
    <property type="match status" value="1"/>
</dbReference>
<organism evidence="10 11">
    <name type="scientific">Aeoliella straminimaris</name>
    <dbReference type="NCBI Taxonomy" id="2954799"/>
    <lineage>
        <taxon>Bacteria</taxon>
        <taxon>Pseudomonadati</taxon>
        <taxon>Planctomycetota</taxon>
        <taxon>Planctomycetia</taxon>
        <taxon>Pirellulales</taxon>
        <taxon>Lacipirellulaceae</taxon>
        <taxon>Aeoliella</taxon>
    </lineage>
</organism>
<name>A0A9X2F512_9BACT</name>
<dbReference type="SUPFAM" id="SSF49785">
    <property type="entry name" value="Galactose-binding domain-like"/>
    <property type="match status" value="1"/>
</dbReference>
<evidence type="ECO:0000256" key="6">
    <source>
        <dbReference type="ARBA" id="ARBA00032230"/>
    </source>
</evidence>
<dbReference type="InterPro" id="IPR036156">
    <property type="entry name" value="Beta-gal/glucu_dom_sf"/>
</dbReference>
<sequence>MSKSTTYQALFASLFLLLPAVAMAQHDWENERVFRVGKELPRATGFPAPTVEQAIKADAASNPWVKSLNGTWKFHWSPDPDSRPEEFYQSEFDTSDWGDIKVPGNWQTQGYGVPLYTNVTYPFKVDPPRVMGTPPRDYTNFKDRNPVGSYVRTFEIPADWDSKQVFLQFGAVDSAFYVWVNGEKVGYSQDSRTPAIFDITKYLDEGENRLAVEVYRYSDGSYLEDQDMFRLSGIFRDVMLYTTGKTHMRDVALHPVLDKNYQDGEFYAEVELVNYAPDTWHVDLHVELRDDAGKVVGKSVTKHLAVGPDSFVVRTETIPVENPKKWTAETPNLYTVVTRLIGMQGETLEANSYRVGFRTVEIDDGQLKVNGKPILVKGVNRHEHDPETGHYVSRESMLVDVKLMKQLNINTVRTCHYPDDPYWYQLCDELGLYVIDEVNTESHGMGYGGDSLAKQPSWGPAHLDRAKNLYGRDKNHPSVIIWSLGNEAGNGSNFENTYAFFKKIDGTRPVQYEQAYEGRDTNSDILCPMYAGIGRIRDYGSRPQTRPLIQCEYAHAMGNSVGNFQDYWDAIEASPYLQGGCIWDWVDQALWAEAPDNELGIERYLAYGGDFGDKPNDNNFCCNGVIRSDRTLNPHAWEVKKVYQNIKVEPVDLAAGTVKVTNKYTFKNIDQYEAKWTLRVDGKEVATGDLGKLDIAPGESKEVKLDLREVDAGEALVTVSFHLPEDTEWAEAGHTVAWDQMLVSDKASDDKSAELPNAATVEENGKQIVFRGSDFELQFSKSTGALTSYQLDGKELLAAPLAPNFFKVPNDNQRAQNIYRRDFRGWRNAAERAELQSIDTSSSAGTTTVTCKWTLPTASDSELTAAYAIDGEGSVDVHLKLDPKQRDEYPLLPRFGMMLAVPKSVDQIEWYGRGPQETYWDRKTGGEIAIYQTTADEMPYDYVRSQDTGNRTDVRWFTIANKSGQGLKFEAMKEPVSFSALPYTLDDLMKATHPHELPRRDFNTVFIDSHLHGVGGDNSWGAKTHREYTLPGNQSHELWFRLSPLE</sequence>
<evidence type="ECO:0000313" key="10">
    <source>
        <dbReference type="EMBL" id="MCO6042300.1"/>
    </source>
</evidence>
<comment type="caution">
    <text evidence="10">The sequence shown here is derived from an EMBL/GenBank/DDBJ whole genome shotgun (WGS) entry which is preliminary data.</text>
</comment>
<dbReference type="InterPro" id="IPR032312">
    <property type="entry name" value="LacZ_4"/>
</dbReference>
<dbReference type="PRINTS" id="PR00132">
    <property type="entry name" value="GLHYDRLASE2"/>
</dbReference>
<dbReference type="AlphaFoldDB" id="A0A9X2F512"/>
<dbReference type="InterPro" id="IPR004199">
    <property type="entry name" value="B-gal_small/dom_5"/>
</dbReference>
<keyword evidence="11" id="KW-1185">Reference proteome</keyword>
<evidence type="ECO:0000256" key="1">
    <source>
        <dbReference type="ARBA" id="ARBA00001412"/>
    </source>
</evidence>
<dbReference type="GO" id="GO:0009341">
    <property type="term" value="C:beta-galactosidase complex"/>
    <property type="evidence" value="ECO:0007669"/>
    <property type="project" value="InterPro"/>
</dbReference>
<dbReference type="GO" id="GO:0004565">
    <property type="term" value="F:beta-galactosidase activity"/>
    <property type="evidence" value="ECO:0007669"/>
    <property type="project" value="UniProtKB-EC"/>
</dbReference>
<accession>A0A9X2F512</accession>
<dbReference type="InterPro" id="IPR050347">
    <property type="entry name" value="Bact_Beta-galactosidase"/>
</dbReference>
<dbReference type="Pfam" id="PF02929">
    <property type="entry name" value="Bgal_small_N"/>
    <property type="match status" value="1"/>
</dbReference>
<evidence type="ECO:0000256" key="4">
    <source>
        <dbReference type="ARBA" id="ARBA00022801"/>
    </source>
</evidence>
<evidence type="ECO:0000256" key="7">
    <source>
        <dbReference type="RuleBase" id="RU361154"/>
    </source>
</evidence>
<gene>
    <name evidence="10" type="ORF">NG895_00130</name>
</gene>
<dbReference type="EC" id="3.2.1.23" evidence="3 7"/>
<dbReference type="InterPro" id="IPR013783">
    <property type="entry name" value="Ig-like_fold"/>
</dbReference>
<feature type="domain" description="Beta galactosidase small chain/" evidence="9">
    <location>
        <begin position="768"/>
        <end position="1043"/>
    </location>
</feature>
<evidence type="ECO:0000256" key="2">
    <source>
        <dbReference type="ARBA" id="ARBA00007401"/>
    </source>
</evidence>
<dbReference type="Pfam" id="PF00703">
    <property type="entry name" value="Glyco_hydro_2"/>
    <property type="match status" value="1"/>
</dbReference>
<dbReference type="GO" id="GO:0030246">
    <property type="term" value="F:carbohydrate binding"/>
    <property type="evidence" value="ECO:0007669"/>
    <property type="project" value="InterPro"/>
</dbReference>
<dbReference type="PROSITE" id="PS00719">
    <property type="entry name" value="GLYCOSYL_HYDROL_F2_1"/>
    <property type="match status" value="1"/>
</dbReference>
<evidence type="ECO:0000259" key="9">
    <source>
        <dbReference type="SMART" id="SM01038"/>
    </source>
</evidence>
<feature type="signal peptide" evidence="8">
    <location>
        <begin position="1"/>
        <end position="24"/>
    </location>
</feature>
<dbReference type="SUPFAM" id="SSF51445">
    <property type="entry name" value="(Trans)glycosidases"/>
    <property type="match status" value="1"/>
</dbReference>
<dbReference type="InterPro" id="IPR017853">
    <property type="entry name" value="GH"/>
</dbReference>
<dbReference type="Gene3D" id="2.60.40.10">
    <property type="entry name" value="Immunoglobulins"/>
    <property type="match status" value="2"/>
</dbReference>
<protein>
    <recommendedName>
        <fullName evidence="3 7">Beta-galactosidase</fullName>
        <ecNumber evidence="3 7">3.2.1.23</ecNumber>
    </recommendedName>
    <alternativeName>
        <fullName evidence="6 7">Lactase</fullName>
    </alternativeName>
</protein>
<dbReference type="Pfam" id="PF16353">
    <property type="entry name" value="LacZ_4"/>
    <property type="match status" value="1"/>
</dbReference>
<dbReference type="InterPro" id="IPR023230">
    <property type="entry name" value="Glyco_hydro_2_CS"/>
</dbReference>
<keyword evidence="4 7" id="KW-0378">Hydrolase</keyword>
<comment type="catalytic activity">
    <reaction evidence="1 7">
        <text>Hydrolysis of terminal non-reducing beta-D-galactose residues in beta-D-galactosides.</text>
        <dbReference type="EC" id="3.2.1.23"/>
    </reaction>
</comment>
<dbReference type="Pfam" id="PF02837">
    <property type="entry name" value="Glyco_hydro_2_N"/>
    <property type="match status" value="1"/>
</dbReference>
<dbReference type="InterPro" id="IPR011013">
    <property type="entry name" value="Gal_mutarotase_sf_dom"/>
</dbReference>
<dbReference type="InterPro" id="IPR006102">
    <property type="entry name" value="Ig-like_GH2"/>
</dbReference>
<dbReference type="Proteomes" id="UP001155241">
    <property type="component" value="Unassembled WGS sequence"/>
</dbReference>
<dbReference type="PANTHER" id="PTHR46323">
    <property type="entry name" value="BETA-GALACTOSIDASE"/>
    <property type="match status" value="1"/>
</dbReference>
<dbReference type="Gene3D" id="3.20.20.80">
    <property type="entry name" value="Glycosidases"/>
    <property type="match status" value="1"/>
</dbReference>
<evidence type="ECO:0000313" key="11">
    <source>
        <dbReference type="Proteomes" id="UP001155241"/>
    </source>
</evidence>
<dbReference type="SUPFAM" id="SSF74650">
    <property type="entry name" value="Galactose mutarotase-like"/>
    <property type="match status" value="1"/>
</dbReference>
<dbReference type="InterPro" id="IPR006101">
    <property type="entry name" value="Glyco_hydro_2"/>
</dbReference>
<dbReference type="FunFam" id="3.20.20.80:FF:000121">
    <property type="entry name" value="Beta-galactosidase"/>
    <property type="match status" value="1"/>
</dbReference>
<dbReference type="InterPro" id="IPR014718">
    <property type="entry name" value="GH-type_carb-bd"/>
</dbReference>